<comment type="caution">
    <text evidence="2">The sequence shown here is derived from an EMBL/GenBank/DDBJ whole genome shotgun (WGS) entry which is preliminary data.</text>
</comment>
<gene>
    <name evidence="2" type="ORF">ElyMa_006697400</name>
</gene>
<name>A0AAV4IR68_9GAST</name>
<feature type="compositionally biased region" description="Acidic residues" evidence="1">
    <location>
        <begin position="109"/>
        <end position="166"/>
    </location>
</feature>
<organism evidence="2 3">
    <name type="scientific">Elysia marginata</name>
    <dbReference type="NCBI Taxonomy" id="1093978"/>
    <lineage>
        <taxon>Eukaryota</taxon>
        <taxon>Metazoa</taxon>
        <taxon>Spiralia</taxon>
        <taxon>Lophotrochozoa</taxon>
        <taxon>Mollusca</taxon>
        <taxon>Gastropoda</taxon>
        <taxon>Heterobranchia</taxon>
        <taxon>Euthyneura</taxon>
        <taxon>Panpulmonata</taxon>
        <taxon>Sacoglossa</taxon>
        <taxon>Placobranchoidea</taxon>
        <taxon>Plakobranchidae</taxon>
        <taxon>Elysia</taxon>
    </lineage>
</organism>
<dbReference type="Proteomes" id="UP000762676">
    <property type="component" value="Unassembled WGS sequence"/>
</dbReference>
<reference evidence="2 3" key="1">
    <citation type="journal article" date="2021" name="Elife">
        <title>Chloroplast acquisition without the gene transfer in kleptoplastic sea slugs, Plakobranchus ocellatus.</title>
        <authorList>
            <person name="Maeda T."/>
            <person name="Takahashi S."/>
            <person name="Yoshida T."/>
            <person name="Shimamura S."/>
            <person name="Takaki Y."/>
            <person name="Nagai Y."/>
            <person name="Toyoda A."/>
            <person name="Suzuki Y."/>
            <person name="Arimoto A."/>
            <person name="Ishii H."/>
            <person name="Satoh N."/>
            <person name="Nishiyama T."/>
            <person name="Hasebe M."/>
            <person name="Maruyama T."/>
            <person name="Minagawa J."/>
            <person name="Obokata J."/>
            <person name="Shigenobu S."/>
        </authorList>
    </citation>
    <scope>NUCLEOTIDE SEQUENCE [LARGE SCALE GENOMIC DNA]</scope>
</reference>
<dbReference type="EMBL" id="BMAT01013402">
    <property type="protein sequence ID" value="GFS12430.1"/>
    <property type="molecule type" value="Genomic_DNA"/>
</dbReference>
<evidence type="ECO:0000256" key="1">
    <source>
        <dbReference type="SAM" id="MobiDB-lite"/>
    </source>
</evidence>
<accession>A0AAV4IR68</accession>
<sequence length="189" mass="21039">MRKAVEKGGERLKLRHVHPSTGRRMCQNNHRVSETLALLAAVFVSKCTLHRDGAAQHTKRTQGILNRPIALETREAGEYRRCSGNVMSITKISHPSIGHYCRSCSNNEDDYDDDDGSDNNENDCDDDGGDNNEDDYDDGGGDDDEDDCDDNGSDNDDEDDCDDDDNGGAKKVLTMLITIMLRKTMLKEH</sequence>
<dbReference type="AlphaFoldDB" id="A0AAV4IR68"/>
<evidence type="ECO:0000313" key="2">
    <source>
        <dbReference type="EMBL" id="GFS12430.1"/>
    </source>
</evidence>
<evidence type="ECO:0000313" key="3">
    <source>
        <dbReference type="Proteomes" id="UP000762676"/>
    </source>
</evidence>
<feature type="region of interest" description="Disordered" evidence="1">
    <location>
        <begin position="109"/>
        <end position="168"/>
    </location>
</feature>
<protein>
    <submittedName>
        <fullName evidence="2">Halomucin</fullName>
    </submittedName>
</protein>
<keyword evidence="3" id="KW-1185">Reference proteome</keyword>
<proteinExistence type="predicted"/>